<keyword evidence="2" id="KW-0964">Secreted</keyword>
<organism evidence="5 6">
    <name type="scientific">Branchiostoma belcheri</name>
    <name type="common">Amphioxus</name>
    <dbReference type="NCBI Taxonomy" id="7741"/>
    <lineage>
        <taxon>Eukaryota</taxon>
        <taxon>Metazoa</taxon>
        <taxon>Chordata</taxon>
        <taxon>Cephalochordata</taxon>
        <taxon>Leptocardii</taxon>
        <taxon>Amphioxiformes</taxon>
        <taxon>Branchiostomatidae</taxon>
        <taxon>Branchiostoma</taxon>
    </lineage>
</organism>
<evidence type="ECO:0000256" key="2">
    <source>
        <dbReference type="ARBA" id="ARBA00022525"/>
    </source>
</evidence>
<comment type="subcellular location">
    <subcellularLocation>
        <location evidence="1">Secreted</location>
    </subcellularLocation>
</comment>
<dbReference type="InterPro" id="IPR006342">
    <property type="entry name" value="FkbM_mtfrase"/>
</dbReference>
<dbReference type="AlphaFoldDB" id="A0A6P5A3M3"/>
<sequence>MKFSRLVQRAALGRCVLVLVGFAAGIFWSSLLKAVPLTQQVAVTQRRGASMLHGQAKHRSALGNILTQAQKIADSQTSRKRKILLDCGGNVASTVQLFRETYPDGKNYIIHSFELDDRLAPYFAPYSNHVLHCPTAVSNKDGNMTAYAESAWSPGKGKTSGTDMQWGGGTLFAFKKEIQDNITGGSRRLTYRRTIPTVDLSRWIQENTDVDDYVIFKLDVEGAEYDILTKMLEEGTFRWIDKYYGEYHGWQTIPGWNKADKAQLIEEVEAKGKPLLRWTGETRTYEDFDAMHPKLIGAVGKPGVVYNNCIKSAQKRPRLALVVQVGMNAKAASKLVTTLAAHTSRIPLALFVYGDFVELFPTVVKEWAEVFTIGMRESQPFPPGHLALQARQWIRFSLVSAIERHRDTGLQPTLYLAENTTKSVITVAKNQGLRLIQPTARFPPTEGNLLTEKNYYHYRDVERVPKALRVIADSLGNTGGVLSLDSDHPDSYMISAFLLDYLAENSGFEIVSIEECLTE</sequence>
<protein>
    <submittedName>
        <fullName evidence="6">Uncharacterized protein LOC109480112</fullName>
    </submittedName>
</protein>
<dbReference type="PANTHER" id="PTHR14093">
    <property type="entry name" value="HLA CLASS II GAMMA CHAIN"/>
    <property type="match status" value="1"/>
</dbReference>
<accession>A0A6P5A3M3</accession>
<gene>
    <name evidence="6" type="primary">LOC109480112</name>
</gene>
<keyword evidence="5" id="KW-1185">Reference proteome</keyword>
<evidence type="ECO:0000259" key="4">
    <source>
        <dbReference type="Pfam" id="PF05050"/>
    </source>
</evidence>
<dbReference type="Proteomes" id="UP000515135">
    <property type="component" value="Unplaced"/>
</dbReference>
<dbReference type="InterPro" id="IPR052001">
    <property type="entry name" value="MHC-II_Gamma/Thyroglobulin"/>
</dbReference>
<dbReference type="KEGG" id="bbel:109480112"/>
<dbReference type="NCBIfam" id="TIGR01444">
    <property type="entry name" value="fkbM_fam"/>
    <property type="match status" value="1"/>
</dbReference>
<dbReference type="Gene3D" id="3.40.50.150">
    <property type="entry name" value="Vaccinia Virus protein VP39"/>
    <property type="match status" value="1"/>
</dbReference>
<dbReference type="PANTHER" id="PTHR14093:SF21">
    <property type="entry name" value="EXPRESSED PROTEIN"/>
    <property type="match status" value="1"/>
</dbReference>
<dbReference type="Pfam" id="PF05050">
    <property type="entry name" value="Methyltransf_21"/>
    <property type="match status" value="1"/>
</dbReference>
<evidence type="ECO:0000313" key="6">
    <source>
        <dbReference type="RefSeq" id="XP_019637827.1"/>
    </source>
</evidence>
<dbReference type="GeneID" id="109480112"/>
<reference evidence="6" key="1">
    <citation type="submission" date="2025-08" db="UniProtKB">
        <authorList>
            <consortium name="RefSeq"/>
        </authorList>
    </citation>
    <scope>IDENTIFICATION</scope>
    <source>
        <tissue evidence="6">Gonad</tissue>
    </source>
</reference>
<evidence type="ECO:0000313" key="5">
    <source>
        <dbReference type="Proteomes" id="UP000515135"/>
    </source>
</evidence>
<keyword evidence="3" id="KW-0325">Glycoprotein</keyword>
<dbReference type="SUPFAM" id="SSF53335">
    <property type="entry name" value="S-adenosyl-L-methionine-dependent methyltransferases"/>
    <property type="match status" value="1"/>
</dbReference>
<proteinExistence type="predicted"/>
<dbReference type="InterPro" id="IPR029063">
    <property type="entry name" value="SAM-dependent_MTases_sf"/>
</dbReference>
<feature type="domain" description="Methyltransferase FkbM" evidence="4">
    <location>
        <begin position="86"/>
        <end position="230"/>
    </location>
</feature>
<name>A0A6P5A3M3_BRABE</name>
<dbReference type="RefSeq" id="XP_019637827.1">
    <property type="nucleotide sequence ID" value="XM_019782268.1"/>
</dbReference>
<evidence type="ECO:0000256" key="3">
    <source>
        <dbReference type="ARBA" id="ARBA00023180"/>
    </source>
</evidence>
<evidence type="ECO:0000256" key="1">
    <source>
        <dbReference type="ARBA" id="ARBA00004613"/>
    </source>
</evidence>
<dbReference type="OrthoDB" id="10006218at2759"/>
<dbReference type="GO" id="GO:0005576">
    <property type="term" value="C:extracellular region"/>
    <property type="evidence" value="ECO:0007669"/>
    <property type="project" value="UniProtKB-SubCell"/>
</dbReference>